<dbReference type="GO" id="GO:0006357">
    <property type="term" value="P:regulation of transcription by RNA polymerase II"/>
    <property type="evidence" value="ECO:0000318"/>
    <property type="project" value="GO_Central"/>
</dbReference>
<reference evidence="13 14" key="1">
    <citation type="journal article" date="2007" name="Science">
        <title>Sea anemone genome reveals ancestral eumetazoan gene repertoire and genomic organization.</title>
        <authorList>
            <person name="Putnam N.H."/>
            <person name="Srivastava M."/>
            <person name="Hellsten U."/>
            <person name="Dirks B."/>
            <person name="Chapman J."/>
            <person name="Salamov A."/>
            <person name="Terry A."/>
            <person name="Shapiro H."/>
            <person name="Lindquist E."/>
            <person name="Kapitonov V.V."/>
            <person name="Jurka J."/>
            <person name="Genikhovich G."/>
            <person name="Grigoriev I.V."/>
            <person name="Lucas S.M."/>
            <person name="Steele R.E."/>
            <person name="Finnerty J.R."/>
            <person name="Technau U."/>
            <person name="Martindale M.Q."/>
            <person name="Rokhsar D.S."/>
        </authorList>
    </citation>
    <scope>NUCLEOTIDE SEQUENCE [LARGE SCALE GENOMIC DNA]</scope>
    <source>
        <strain evidence="14">CH2 X CH6</strain>
    </source>
</reference>
<dbReference type="Proteomes" id="UP000001593">
    <property type="component" value="Unassembled WGS sequence"/>
</dbReference>
<evidence type="ECO:0000256" key="9">
    <source>
        <dbReference type="ARBA" id="ARBA00064255"/>
    </source>
</evidence>
<dbReference type="PROSITE" id="PS50888">
    <property type="entry name" value="BHLH"/>
    <property type="match status" value="1"/>
</dbReference>
<feature type="domain" description="BHLH" evidence="12">
    <location>
        <begin position="13"/>
        <end position="76"/>
    </location>
</feature>
<dbReference type="GO" id="GO:0009952">
    <property type="term" value="P:anterior/posterior pattern specification"/>
    <property type="evidence" value="ECO:0000318"/>
    <property type="project" value="GO_Central"/>
</dbReference>
<dbReference type="InParanoid" id="A7S155"/>
<keyword evidence="6" id="KW-0804">Transcription</keyword>
<dbReference type="InterPro" id="IPR050370">
    <property type="entry name" value="HES_HEY"/>
</dbReference>
<evidence type="ECO:0000256" key="10">
    <source>
        <dbReference type="ARBA" id="ARBA00073426"/>
    </source>
</evidence>
<keyword evidence="4" id="KW-0221">Differentiation</keyword>
<evidence type="ECO:0000256" key="3">
    <source>
        <dbReference type="ARBA" id="ARBA00022491"/>
    </source>
</evidence>
<dbReference type="InterPro" id="IPR036638">
    <property type="entry name" value="HLH_DNA-bd_sf"/>
</dbReference>
<evidence type="ECO:0000259" key="12">
    <source>
        <dbReference type="PROSITE" id="PS50888"/>
    </source>
</evidence>
<keyword evidence="2" id="KW-0217">Developmental protein</keyword>
<evidence type="ECO:0000256" key="8">
    <source>
        <dbReference type="ARBA" id="ARBA00055708"/>
    </source>
</evidence>
<evidence type="ECO:0000256" key="5">
    <source>
        <dbReference type="ARBA" id="ARBA00023015"/>
    </source>
</evidence>
<protein>
    <recommendedName>
        <fullName evidence="10">Transcription cofactor HES-6</fullName>
    </recommendedName>
    <alternativeName>
        <fullName evidence="11">Hairy and enhancer of split 6</fullName>
    </alternativeName>
</protein>
<dbReference type="GO" id="GO:0000981">
    <property type="term" value="F:DNA-binding transcription factor activity, RNA polymerase II-specific"/>
    <property type="evidence" value="ECO:0000318"/>
    <property type="project" value="GO_Central"/>
</dbReference>
<dbReference type="FunFam" id="4.10.280.10:FF:000081">
    <property type="entry name" value="transcription cofactor HES-6 isoform X1"/>
    <property type="match status" value="1"/>
</dbReference>
<dbReference type="AlphaFoldDB" id="A7S155"/>
<evidence type="ECO:0000313" key="13">
    <source>
        <dbReference type="EMBL" id="EDO42537.1"/>
    </source>
</evidence>
<dbReference type="GO" id="GO:0046983">
    <property type="term" value="F:protein dimerization activity"/>
    <property type="evidence" value="ECO:0007669"/>
    <property type="project" value="InterPro"/>
</dbReference>
<dbReference type="HOGENOM" id="CLU_1469903_0_0_1"/>
<dbReference type="InterPro" id="IPR011598">
    <property type="entry name" value="bHLH_dom"/>
</dbReference>
<keyword evidence="5" id="KW-0805">Transcription regulation</keyword>
<dbReference type="EMBL" id="DS469563">
    <property type="protein sequence ID" value="EDO42537.1"/>
    <property type="molecule type" value="Genomic_DNA"/>
</dbReference>
<dbReference type="GO" id="GO:0000978">
    <property type="term" value="F:RNA polymerase II cis-regulatory region sequence-specific DNA binding"/>
    <property type="evidence" value="ECO:0000318"/>
    <property type="project" value="GO_Central"/>
</dbReference>
<keyword evidence="7" id="KW-0539">Nucleus</keyword>
<evidence type="ECO:0000256" key="4">
    <source>
        <dbReference type="ARBA" id="ARBA00022782"/>
    </source>
</evidence>
<comment type="subcellular location">
    <subcellularLocation>
        <location evidence="1">Nucleus</location>
    </subcellularLocation>
</comment>
<dbReference type="GO" id="GO:0050767">
    <property type="term" value="P:regulation of neurogenesis"/>
    <property type="evidence" value="ECO:0000318"/>
    <property type="project" value="GO_Central"/>
</dbReference>
<keyword evidence="3" id="KW-0678">Repressor</keyword>
<evidence type="ECO:0000313" key="14">
    <source>
        <dbReference type="Proteomes" id="UP000001593"/>
    </source>
</evidence>
<proteinExistence type="predicted"/>
<dbReference type="SMART" id="SM00353">
    <property type="entry name" value="HLH"/>
    <property type="match status" value="1"/>
</dbReference>
<evidence type="ECO:0000256" key="6">
    <source>
        <dbReference type="ARBA" id="ARBA00023163"/>
    </source>
</evidence>
<dbReference type="KEGG" id="nve:5514457"/>
<evidence type="ECO:0000256" key="11">
    <source>
        <dbReference type="ARBA" id="ARBA00081410"/>
    </source>
</evidence>
<dbReference type="STRING" id="45351.A7S155"/>
<dbReference type="PANTHER" id="PTHR10985">
    <property type="entry name" value="BASIC HELIX-LOOP-HELIX TRANSCRIPTION FACTOR, HES-RELATED"/>
    <property type="match status" value="1"/>
</dbReference>
<dbReference type="GO" id="GO:0030154">
    <property type="term" value="P:cell differentiation"/>
    <property type="evidence" value="ECO:0007669"/>
    <property type="project" value="UniProtKB-KW"/>
</dbReference>
<organism evidence="13 14">
    <name type="scientific">Nematostella vectensis</name>
    <name type="common">Starlet sea anemone</name>
    <dbReference type="NCBI Taxonomy" id="45351"/>
    <lineage>
        <taxon>Eukaryota</taxon>
        <taxon>Metazoa</taxon>
        <taxon>Cnidaria</taxon>
        <taxon>Anthozoa</taxon>
        <taxon>Hexacorallia</taxon>
        <taxon>Actiniaria</taxon>
        <taxon>Edwardsiidae</taxon>
        <taxon>Nematostella</taxon>
    </lineage>
</organism>
<sequence>MTDKCLKTHQRPTGKASKHILERQRRARINQSLAELKNLVLSSLYHDNPEVYMDKSRERLDKAEILDLTVNFLKHHITGTRMESFERTGRETVLSRDQFVEDPRFVSHTVCPGCADGRCSMAYGPYGVSTPPPSPPHAQVFFAGRGVHHYAIPQYTAAPSSEIAKIVKKEPTECNETSSVWRPW</sequence>
<dbReference type="Pfam" id="PF00010">
    <property type="entry name" value="HLH"/>
    <property type="match status" value="1"/>
</dbReference>
<evidence type="ECO:0000256" key="1">
    <source>
        <dbReference type="ARBA" id="ARBA00004123"/>
    </source>
</evidence>
<accession>A7S155</accession>
<comment type="subunit">
    <text evidence="9">Transcription repression requires formation of a complex with a corepressor protein of the Groucho/TLE family. Interacts with HES1.</text>
</comment>
<keyword evidence="14" id="KW-1185">Reference proteome</keyword>
<dbReference type="GO" id="GO:0005634">
    <property type="term" value="C:nucleus"/>
    <property type="evidence" value="ECO:0000318"/>
    <property type="project" value="GO_Central"/>
</dbReference>
<dbReference type="SUPFAM" id="SSF47459">
    <property type="entry name" value="HLH, helix-loop-helix DNA-binding domain"/>
    <property type="match status" value="1"/>
</dbReference>
<dbReference type="Gene3D" id="4.10.280.10">
    <property type="entry name" value="Helix-loop-helix DNA-binding domain"/>
    <property type="match status" value="1"/>
</dbReference>
<dbReference type="OrthoDB" id="5970435at2759"/>
<name>A7S155_NEMVE</name>
<evidence type="ECO:0000256" key="2">
    <source>
        <dbReference type="ARBA" id="ARBA00022473"/>
    </source>
</evidence>
<evidence type="ECO:0000256" key="7">
    <source>
        <dbReference type="ARBA" id="ARBA00023242"/>
    </source>
</evidence>
<gene>
    <name evidence="13" type="ORF">NEMVEDRAFT_v1g242121</name>
</gene>
<comment type="function">
    <text evidence="8">Does not bind DNA itself but suppresses both HES1-mediated N box-dependent transcriptional repression and binding of HES1 to E box sequences. Also suppresses HES1-mediated inhibition of the heterodimer formed by ASCL1/MASH1 and TCF3/E47, allowing ASCL1 and TCF3 to up-regulate transcription in its presence. Promotes cell differentiation.</text>
</comment>